<gene>
    <name evidence="3" type="primary">LOC109115298</name>
</gene>
<dbReference type="PANTHER" id="PTHR11439:SF455">
    <property type="entry name" value="RLK (RECEPTOR-LIKE PROTEIN KINASE) 8, PUTATIVE-RELATED"/>
    <property type="match status" value="1"/>
</dbReference>
<reference evidence="3" key="1">
    <citation type="submission" date="2025-08" db="UniProtKB">
        <authorList>
            <consortium name="RefSeq"/>
        </authorList>
    </citation>
    <scope>IDENTIFICATION</scope>
</reference>
<dbReference type="KEGG" id="nnu:109115298"/>
<organism evidence="2 3">
    <name type="scientific">Nelumbo nucifera</name>
    <name type="common">Sacred lotus</name>
    <dbReference type="NCBI Taxonomy" id="4432"/>
    <lineage>
        <taxon>Eukaryota</taxon>
        <taxon>Viridiplantae</taxon>
        <taxon>Streptophyta</taxon>
        <taxon>Embryophyta</taxon>
        <taxon>Tracheophyta</taxon>
        <taxon>Spermatophyta</taxon>
        <taxon>Magnoliopsida</taxon>
        <taxon>Proteales</taxon>
        <taxon>Nelumbonaceae</taxon>
        <taxon>Nelumbo</taxon>
    </lineage>
</organism>
<dbReference type="OMA" id="NGHWTIV"/>
<evidence type="ECO:0000313" key="3">
    <source>
        <dbReference type="RefSeq" id="XP_019054703.1"/>
    </source>
</evidence>
<dbReference type="STRING" id="4432.A0A1U8Q7E0"/>
<dbReference type="GeneID" id="109115298"/>
<dbReference type="RefSeq" id="XP_019054703.1">
    <property type="nucleotide sequence ID" value="XM_019199158.1"/>
</dbReference>
<dbReference type="AlphaFoldDB" id="A0A1U8Q7E0"/>
<protein>
    <submittedName>
        <fullName evidence="3">Uncharacterized protein LOC109115298</fullName>
    </submittedName>
</protein>
<sequence length="220" mass="25159">MASEFHALIQNGAWKLVPYDSSMNVVGSKWVYKIKRKLDGSMERYKSRLVAQGFSQVPYVYFTDTSSLVVKLAIVRTSFSLKDLGSLHYFLGVEAQRDKTRQFLSQRRYILDLLQKTNLAASKPLTMLMAPTSRLSKFQGDPLLNPTQYRNIVGAMQYATLTRPDVAFAVNKACQFLQNPTNGHWTIVKRILRYLKVTIEHGLFFAFNSPRYLVAFSNVD</sequence>
<feature type="domain" description="Reverse transcriptase Ty1/copia-type" evidence="1">
    <location>
        <begin position="12"/>
        <end position="76"/>
    </location>
</feature>
<name>A0A1U8Q7E0_NELNU</name>
<keyword evidence="2" id="KW-1185">Reference proteome</keyword>
<accession>A0A1U8Q7E0</accession>
<dbReference type="PANTHER" id="PTHR11439">
    <property type="entry name" value="GAG-POL-RELATED RETROTRANSPOSON"/>
    <property type="match status" value="1"/>
</dbReference>
<dbReference type="Pfam" id="PF07727">
    <property type="entry name" value="RVT_2"/>
    <property type="match status" value="1"/>
</dbReference>
<dbReference type="InterPro" id="IPR013103">
    <property type="entry name" value="RVT_2"/>
</dbReference>
<dbReference type="OrthoDB" id="1749916at2759"/>
<proteinExistence type="predicted"/>
<evidence type="ECO:0000313" key="2">
    <source>
        <dbReference type="Proteomes" id="UP000189703"/>
    </source>
</evidence>
<dbReference type="Proteomes" id="UP000189703">
    <property type="component" value="Unplaced"/>
</dbReference>
<evidence type="ECO:0000259" key="1">
    <source>
        <dbReference type="Pfam" id="PF07727"/>
    </source>
</evidence>
<dbReference type="InParanoid" id="A0A1U8Q7E0"/>